<geneLocation type="plasmid" evidence="1">
    <name>unnamed3</name>
</geneLocation>
<dbReference type="KEGG" id="moc:BB934_35660"/>
<dbReference type="Gene3D" id="3.30.1150.10">
    <property type="match status" value="1"/>
</dbReference>
<sequence length="109" mass="11855">MFVLMGAIPAQALSKSEKTALVGILVAQIARCYSPAPGQTEAAIIKLHLERNGSVADLQVLEPQPNSETNQAVIQAAERAIRRCAHFEIPAKFGASYDLWKRVTIQLGR</sequence>
<evidence type="ECO:0008006" key="2">
    <source>
        <dbReference type="Google" id="ProtNLM"/>
    </source>
</evidence>
<accession>A0A1B2EUF7</accession>
<dbReference type="SUPFAM" id="SSF74653">
    <property type="entry name" value="TolA/TonB C-terminal domain"/>
    <property type="match status" value="1"/>
</dbReference>
<reference evidence="1" key="1">
    <citation type="submission" date="2016-07" db="EMBL/GenBank/DDBJ databases">
        <title>Microvirga ossetica sp. nov. a new species of rhizobia isolated from root nodules of the legume species Vicia alpestris Steven originated from North Ossetia region in the Caucasus.</title>
        <authorList>
            <person name="Safronova V.I."/>
            <person name="Kuznetsova I.G."/>
            <person name="Sazanova A.L."/>
            <person name="Belimov A."/>
            <person name="Andronov E."/>
            <person name="Osledkin Y.S."/>
            <person name="Onishchuk O.P."/>
            <person name="Kurchak O.N."/>
            <person name="Shaposhnikov A.I."/>
            <person name="Willems A."/>
            <person name="Tikhonovich I.A."/>
        </authorList>
    </citation>
    <scope>NUCLEOTIDE SEQUENCE [LARGE SCALE GENOMIC DNA]</scope>
    <source>
        <strain evidence="1">V5/3M</strain>
        <plasmid evidence="1">unnamed3</plasmid>
    </source>
</reference>
<evidence type="ECO:0000313" key="1">
    <source>
        <dbReference type="EMBL" id="ANY83595.1"/>
    </source>
</evidence>
<dbReference type="EMBL" id="CP016618">
    <property type="protein sequence ID" value="ANY83595.1"/>
    <property type="molecule type" value="Genomic_DNA"/>
</dbReference>
<keyword evidence="1" id="KW-0614">Plasmid</keyword>
<gene>
    <name evidence="1" type="ORF">BB934_35660</name>
</gene>
<dbReference type="AlphaFoldDB" id="A0A1B2EUF7"/>
<protein>
    <recommendedName>
        <fullName evidence="2">TonB C-terminal domain-containing protein</fullName>
    </recommendedName>
</protein>
<proteinExistence type="predicted"/>
<organism evidence="1">
    <name type="scientific">Microvirga ossetica</name>
    <dbReference type="NCBI Taxonomy" id="1882682"/>
    <lineage>
        <taxon>Bacteria</taxon>
        <taxon>Pseudomonadati</taxon>
        <taxon>Pseudomonadota</taxon>
        <taxon>Alphaproteobacteria</taxon>
        <taxon>Hyphomicrobiales</taxon>
        <taxon>Methylobacteriaceae</taxon>
        <taxon>Microvirga</taxon>
    </lineage>
</organism>
<name>A0A1B2EUF7_9HYPH</name>